<evidence type="ECO:0000256" key="4">
    <source>
        <dbReference type="ARBA" id="ARBA00022692"/>
    </source>
</evidence>
<dbReference type="FunFam" id="3.40.50.300:FF:001750">
    <property type="entry name" value="ATP-binding cassette transporter"/>
    <property type="match status" value="1"/>
</dbReference>
<dbReference type="Gene3D" id="3.40.50.300">
    <property type="entry name" value="P-loop containing nucleotide triphosphate hydrolases"/>
    <property type="match status" value="2"/>
</dbReference>
<evidence type="ECO:0000256" key="9">
    <source>
        <dbReference type="SAM" id="MobiDB-lite"/>
    </source>
</evidence>
<dbReference type="InterPro" id="IPR027417">
    <property type="entry name" value="P-loop_NTPase"/>
</dbReference>
<feature type="transmembrane region" description="Helical" evidence="10">
    <location>
        <begin position="608"/>
        <end position="627"/>
    </location>
</feature>
<evidence type="ECO:0000256" key="8">
    <source>
        <dbReference type="ARBA" id="ARBA00023136"/>
    </source>
</evidence>
<evidence type="ECO:0000313" key="14">
    <source>
        <dbReference type="EMBL" id="GME74693.1"/>
    </source>
</evidence>
<proteinExistence type="inferred from homology"/>
<dbReference type="SUPFAM" id="SSF90123">
    <property type="entry name" value="ABC transporter transmembrane region"/>
    <property type="match status" value="1"/>
</dbReference>
<feature type="domain" description="ABC transmembrane type-1" evidence="13">
    <location>
        <begin position="468"/>
        <end position="745"/>
    </location>
</feature>
<dbReference type="SMART" id="SM00382">
    <property type="entry name" value="AAA"/>
    <property type="match status" value="2"/>
</dbReference>
<dbReference type="InterPro" id="IPR050173">
    <property type="entry name" value="ABC_transporter_C-like"/>
</dbReference>
<comment type="similarity">
    <text evidence="2">Belongs to the ABC transporter superfamily. ABCC family. Conjugate transporter (TC 3.A.1.208) subfamily.</text>
</comment>
<dbReference type="GO" id="GO:0005524">
    <property type="term" value="F:ATP binding"/>
    <property type="evidence" value="ECO:0007669"/>
    <property type="project" value="UniProtKB-KW"/>
</dbReference>
<evidence type="ECO:0000256" key="7">
    <source>
        <dbReference type="ARBA" id="ARBA00022989"/>
    </source>
</evidence>
<evidence type="ECO:0000256" key="1">
    <source>
        <dbReference type="ARBA" id="ARBA00004141"/>
    </source>
</evidence>
<feature type="chain" id="PRO_5040878060" evidence="11">
    <location>
        <begin position="20"/>
        <end position="1039"/>
    </location>
</feature>
<dbReference type="InterPro" id="IPR036640">
    <property type="entry name" value="ABC1_TM_sf"/>
</dbReference>
<dbReference type="Pfam" id="PF00005">
    <property type="entry name" value="ABC_tran"/>
    <property type="match status" value="2"/>
</dbReference>
<name>A0A9W6T328_CANBO</name>
<feature type="compositionally biased region" description="Basic and acidic residues" evidence="9">
    <location>
        <begin position="71"/>
        <end position="84"/>
    </location>
</feature>
<dbReference type="Gene3D" id="1.20.1560.10">
    <property type="entry name" value="ABC transporter type 1, transmembrane domain"/>
    <property type="match status" value="1"/>
</dbReference>
<dbReference type="InterPro" id="IPR003593">
    <property type="entry name" value="AAA+_ATPase"/>
</dbReference>
<evidence type="ECO:0000259" key="12">
    <source>
        <dbReference type="PROSITE" id="PS50893"/>
    </source>
</evidence>
<dbReference type="Proteomes" id="UP001165120">
    <property type="component" value="Unassembled WGS sequence"/>
</dbReference>
<dbReference type="InterPro" id="IPR003439">
    <property type="entry name" value="ABC_transporter-like_ATP-bd"/>
</dbReference>
<keyword evidence="4 10" id="KW-0812">Transmembrane</keyword>
<feature type="compositionally biased region" description="Basic and acidic residues" evidence="9">
    <location>
        <begin position="382"/>
        <end position="405"/>
    </location>
</feature>
<keyword evidence="8 10" id="KW-0472">Membrane</keyword>
<comment type="subcellular location">
    <subcellularLocation>
        <location evidence="1">Membrane</location>
        <topology evidence="1">Multi-pass membrane protein</topology>
    </subcellularLocation>
</comment>
<dbReference type="PANTHER" id="PTHR24223">
    <property type="entry name" value="ATP-BINDING CASSETTE SUB-FAMILY C"/>
    <property type="match status" value="1"/>
</dbReference>
<feature type="compositionally biased region" description="Basic and acidic residues" evidence="9">
    <location>
        <begin position="134"/>
        <end position="163"/>
    </location>
</feature>
<feature type="compositionally biased region" description="Acidic residues" evidence="9">
    <location>
        <begin position="49"/>
        <end position="70"/>
    </location>
</feature>
<dbReference type="AlphaFoldDB" id="A0A9W6T328"/>
<dbReference type="GO" id="GO:0008559">
    <property type="term" value="F:ABC-type xenobiotic transporter activity"/>
    <property type="evidence" value="ECO:0007669"/>
    <property type="project" value="TreeGrafter"/>
</dbReference>
<dbReference type="Pfam" id="PF00664">
    <property type="entry name" value="ABC_membrane"/>
    <property type="match status" value="1"/>
</dbReference>
<evidence type="ECO:0000256" key="3">
    <source>
        <dbReference type="ARBA" id="ARBA00022448"/>
    </source>
</evidence>
<dbReference type="PROSITE" id="PS50893">
    <property type="entry name" value="ABC_TRANSPORTER_2"/>
    <property type="match status" value="2"/>
</dbReference>
<dbReference type="CDD" id="cd03244">
    <property type="entry name" value="ABCC_MRP_domain2"/>
    <property type="match status" value="1"/>
</dbReference>
<dbReference type="FunFam" id="3.40.50.300:FF:000565">
    <property type="entry name" value="ABC bile acid transporter"/>
    <property type="match status" value="1"/>
</dbReference>
<dbReference type="CDD" id="cd18606">
    <property type="entry name" value="ABC_6TM_YOR1_D2_like"/>
    <property type="match status" value="1"/>
</dbReference>
<dbReference type="GO" id="GO:0016887">
    <property type="term" value="F:ATP hydrolysis activity"/>
    <property type="evidence" value="ECO:0007669"/>
    <property type="project" value="InterPro"/>
</dbReference>
<feature type="transmembrane region" description="Helical" evidence="10">
    <location>
        <begin position="688"/>
        <end position="713"/>
    </location>
</feature>
<feature type="transmembrane region" description="Helical" evidence="10">
    <location>
        <begin position="580"/>
        <end position="602"/>
    </location>
</feature>
<dbReference type="GO" id="GO:0005886">
    <property type="term" value="C:plasma membrane"/>
    <property type="evidence" value="ECO:0007669"/>
    <property type="project" value="TreeGrafter"/>
</dbReference>
<feature type="region of interest" description="Disordered" evidence="9">
    <location>
        <begin position="47"/>
        <end position="92"/>
    </location>
</feature>
<evidence type="ECO:0000256" key="10">
    <source>
        <dbReference type="SAM" id="Phobius"/>
    </source>
</evidence>
<organism evidence="14 15">
    <name type="scientific">Candida boidinii</name>
    <name type="common">Yeast</name>
    <dbReference type="NCBI Taxonomy" id="5477"/>
    <lineage>
        <taxon>Eukaryota</taxon>
        <taxon>Fungi</taxon>
        <taxon>Dikarya</taxon>
        <taxon>Ascomycota</taxon>
        <taxon>Saccharomycotina</taxon>
        <taxon>Pichiomycetes</taxon>
        <taxon>Pichiales</taxon>
        <taxon>Pichiaceae</taxon>
        <taxon>Ogataea</taxon>
        <taxon>Ogataea/Candida clade</taxon>
    </lineage>
</organism>
<keyword evidence="11" id="KW-0732">Signal</keyword>
<feature type="domain" description="ABC transporter" evidence="12">
    <location>
        <begin position="152"/>
        <end position="377"/>
    </location>
</feature>
<dbReference type="PROSITE" id="PS50929">
    <property type="entry name" value="ABC_TM1F"/>
    <property type="match status" value="1"/>
</dbReference>
<keyword evidence="5" id="KW-0547">Nucleotide-binding</keyword>
<evidence type="ECO:0000256" key="11">
    <source>
        <dbReference type="SAM" id="SignalP"/>
    </source>
</evidence>
<dbReference type="SUPFAM" id="SSF52540">
    <property type="entry name" value="P-loop containing nucleoside triphosphate hydrolases"/>
    <property type="match status" value="2"/>
</dbReference>
<gene>
    <name evidence="14" type="ORF">Cboi02_000450100</name>
</gene>
<protein>
    <submittedName>
        <fullName evidence="14">Unnamed protein product</fullName>
    </submittedName>
</protein>
<feature type="domain" description="ABC transporter" evidence="12">
    <location>
        <begin position="783"/>
        <end position="1029"/>
    </location>
</feature>
<feature type="region of interest" description="Disordered" evidence="9">
    <location>
        <begin position="106"/>
        <end position="163"/>
    </location>
</feature>
<reference evidence="14" key="1">
    <citation type="submission" date="2023-04" db="EMBL/GenBank/DDBJ databases">
        <title>Candida boidinii NBRC 10035.</title>
        <authorList>
            <person name="Ichikawa N."/>
            <person name="Sato H."/>
            <person name="Tonouchi N."/>
        </authorList>
    </citation>
    <scope>NUCLEOTIDE SEQUENCE</scope>
    <source>
        <strain evidence="14">NBRC 10035</strain>
    </source>
</reference>
<feature type="transmembrane region" description="Helical" evidence="10">
    <location>
        <begin position="12"/>
        <end position="36"/>
    </location>
</feature>
<feature type="region of interest" description="Disordered" evidence="9">
    <location>
        <begin position="382"/>
        <end position="413"/>
    </location>
</feature>
<dbReference type="PROSITE" id="PS00211">
    <property type="entry name" value="ABC_TRANSPORTER_1"/>
    <property type="match status" value="2"/>
</dbReference>
<dbReference type="PANTHER" id="PTHR24223:SF456">
    <property type="entry name" value="MULTIDRUG RESISTANCE-ASSOCIATED PROTEIN LETHAL(2)03659"/>
    <property type="match status" value="1"/>
</dbReference>
<dbReference type="InterPro" id="IPR011527">
    <property type="entry name" value="ABC1_TM_dom"/>
</dbReference>
<evidence type="ECO:0000313" key="15">
    <source>
        <dbReference type="Proteomes" id="UP001165120"/>
    </source>
</evidence>
<evidence type="ECO:0000256" key="2">
    <source>
        <dbReference type="ARBA" id="ARBA00009726"/>
    </source>
</evidence>
<feature type="transmembrane region" description="Helical" evidence="10">
    <location>
        <begin position="505"/>
        <end position="528"/>
    </location>
</feature>
<keyword evidence="15" id="KW-1185">Reference proteome</keyword>
<sequence>MKNPANVFTGLSFFNVLAAQSLIMPLAISTCIDGYIGLRRTQGFLLSSEEGDELNENDDEDDDEEEESGEERDSKSFIDKKSNGNDEIDQNSIAIQVVNGTFEWDKLSDEEEKENEKNKNKKVEGKKGKKKGFLKRDHSNKEKVKEKEDDENNKQDVAKNHDNEATDNSIFNLHDINLSIKKGEFIAITGVIGSGKSSLLNALAKFMPIKKGSIYVNGSLLLCGFPWVQNTTIRDNILFGSDYDEEKYKKVIQVCALERDLTLFPFGDETEIGERGITLSGGQKARLNLARSVYADMDILLMDDVLSAVDARVGEHIMENCILGYLKDKTRILATHQLSLIGKADKVIFINVGGGISIGSIDELQETNEDFKRLIEYGGSHHNVEDGKAKEKGKAEEDEPSKHDAPASNLDDDDAKGAILEKIKSEHNKKNEQVTKEFDAKYDDGFSLKVYTRFIGLSSKSPILAFSFLFFLFVIAIFSNIYATVVLSYWTGGTFDLSQATYQGLYSMFTFLGFFLLLITYVLMSFLMNTASSRISIMALQKILRTPISYLDVTPMGRILNRFTKDTDVIDNEVLDQLRWFLFATGNGVGILILCIVYIPWFAISLPFLIFLYFIFTDIYAASSNDIKKMEAAKRSMVFNGFGETLNGMATIKSYGENAINRFILKNVKSIDEMTEASMLSIANQRCLAVYLSFVGTFFMFVITMLCCAGIFNVSASDTGLLVSNVMSVTNVFSFIVRSATLIDNQMTSAERIEEYAFDLVEEAPVHTDYKIDKDNWPSNGEIEFKNVSMRYRPELPLSLLHLNLKINGNDKIGICGRTGAGKSTITSSLYRLVELSEGAIFIDGIDISKLGLFDLRSKLCIIPQDPILFNGTMRENLDPFKEKTDEELYTSLKRSGLIEFDNDEQFRDIVTGKTSSKFSLNQKVEDGGENFSLGERQLVALARALVRQSKILILDEATSSVDYETDSKIQNTIATEFKDCTILCVAHRLKTILNYDKILVMEKGEAVEYDSPLNLYSNQNSIFRDMCNKSGIKESDFL</sequence>
<feature type="transmembrane region" description="Helical" evidence="10">
    <location>
        <begin position="463"/>
        <end position="485"/>
    </location>
</feature>
<dbReference type="InterPro" id="IPR017871">
    <property type="entry name" value="ABC_transporter-like_CS"/>
</dbReference>
<accession>A0A9W6T328</accession>
<dbReference type="EMBL" id="BSXN01001842">
    <property type="protein sequence ID" value="GME74693.1"/>
    <property type="molecule type" value="Genomic_DNA"/>
</dbReference>
<evidence type="ECO:0000256" key="5">
    <source>
        <dbReference type="ARBA" id="ARBA00022741"/>
    </source>
</evidence>
<comment type="caution">
    <text evidence="14">The sequence shown here is derived from an EMBL/GenBank/DDBJ whole genome shotgun (WGS) entry which is preliminary data.</text>
</comment>
<evidence type="ECO:0000259" key="13">
    <source>
        <dbReference type="PROSITE" id="PS50929"/>
    </source>
</evidence>
<dbReference type="CDD" id="cd03250">
    <property type="entry name" value="ABCC_MRP_domain1"/>
    <property type="match status" value="1"/>
</dbReference>
<keyword evidence="6" id="KW-0067">ATP-binding</keyword>
<feature type="compositionally biased region" description="Basic and acidic residues" evidence="9">
    <location>
        <begin position="114"/>
        <end position="126"/>
    </location>
</feature>
<keyword evidence="3" id="KW-0813">Transport</keyword>
<evidence type="ECO:0000256" key="6">
    <source>
        <dbReference type="ARBA" id="ARBA00022840"/>
    </source>
</evidence>
<feature type="signal peptide" evidence="11">
    <location>
        <begin position="1"/>
        <end position="19"/>
    </location>
</feature>
<keyword evidence="7 10" id="KW-1133">Transmembrane helix</keyword>